<organism evidence="10 11">
    <name type="scientific">bacterium (Candidatus Gribaldobacteria) CG10_big_fil_rev_8_21_14_0_10_37_21</name>
    <dbReference type="NCBI Taxonomy" id="2014275"/>
    <lineage>
        <taxon>Bacteria</taxon>
        <taxon>Candidatus Gribaldobacteria</taxon>
    </lineage>
</organism>
<comment type="similarity">
    <text evidence="2">Belongs to the GSP F family.</text>
</comment>
<evidence type="ECO:0000256" key="3">
    <source>
        <dbReference type="ARBA" id="ARBA00022475"/>
    </source>
</evidence>
<name>A0A2H0UUQ6_9BACT</name>
<comment type="subcellular location">
    <subcellularLocation>
        <location evidence="1">Cell inner membrane</location>
        <topology evidence="1">Multi-pass membrane protein</topology>
    </subcellularLocation>
</comment>
<comment type="caution">
    <text evidence="10">The sequence shown here is derived from an EMBL/GenBank/DDBJ whole genome shotgun (WGS) entry which is preliminary data.</text>
</comment>
<evidence type="ECO:0000256" key="4">
    <source>
        <dbReference type="ARBA" id="ARBA00022519"/>
    </source>
</evidence>
<protein>
    <recommendedName>
        <fullName evidence="9">Type II secretion system protein GspF domain-containing protein</fullName>
    </recommendedName>
</protein>
<dbReference type="GO" id="GO:0005886">
    <property type="term" value="C:plasma membrane"/>
    <property type="evidence" value="ECO:0007669"/>
    <property type="project" value="UniProtKB-SubCell"/>
</dbReference>
<reference evidence="11" key="1">
    <citation type="submission" date="2017-09" db="EMBL/GenBank/DDBJ databases">
        <title>Depth-based differentiation of microbial function through sediment-hosted aquifers and enrichment of novel symbionts in the deep terrestrial subsurface.</title>
        <authorList>
            <person name="Probst A.J."/>
            <person name="Ladd B."/>
            <person name="Jarett J.K."/>
            <person name="Geller-Mcgrath D.E."/>
            <person name="Sieber C.M.K."/>
            <person name="Emerson J.B."/>
            <person name="Anantharaman K."/>
            <person name="Thomas B.C."/>
            <person name="Malmstrom R."/>
            <person name="Stieglmeier M."/>
            <person name="Klingl A."/>
            <person name="Woyke T."/>
            <person name="Ryan C.M."/>
            <person name="Banfield J.F."/>
        </authorList>
    </citation>
    <scope>NUCLEOTIDE SEQUENCE [LARGE SCALE GENOMIC DNA]</scope>
</reference>
<evidence type="ECO:0000256" key="1">
    <source>
        <dbReference type="ARBA" id="ARBA00004429"/>
    </source>
</evidence>
<dbReference type="FunFam" id="1.20.81.30:FF:000001">
    <property type="entry name" value="Type II secretion system protein F"/>
    <property type="match status" value="2"/>
</dbReference>
<dbReference type="Gene3D" id="1.20.81.30">
    <property type="entry name" value="Type II secretion system (T2SS), domain F"/>
    <property type="match status" value="2"/>
</dbReference>
<evidence type="ECO:0000256" key="6">
    <source>
        <dbReference type="ARBA" id="ARBA00022989"/>
    </source>
</evidence>
<dbReference type="PANTHER" id="PTHR30012">
    <property type="entry name" value="GENERAL SECRETION PATHWAY PROTEIN"/>
    <property type="match status" value="1"/>
</dbReference>
<dbReference type="PANTHER" id="PTHR30012:SF0">
    <property type="entry name" value="TYPE II SECRETION SYSTEM PROTEIN F-RELATED"/>
    <property type="match status" value="1"/>
</dbReference>
<accession>A0A2H0UUQ6</accession>
<dbReference type="InterPro" id="IPR018076">
    <property type="entry name" value="T2SS_GspF_dom"/>
</dbReference>
<dbReference type="PRINTS" id="PR00812">
    <property type="entry name" value="BCTERIALGSPF"/>
</dbReference>
<dbReference type="AlphaFoldDB" id="A0A2H0UUQ6"/>
<feature type="transmembrane region" description="Helical" evidence="8">
    <location>
        <begin position="232"/>
        <end position="251"/>
    </location>
</feature>
<feature type="transmembrane region" description="Helical" evidence="8">
    <location>
        <begin position="386"/>
        <end position="407"/>
    </location>
</feature>
<feature type="transmembrane region" description="Helical" evidence="8">
    <location>
        <begin position="178"/>
        <end position="201"/>
    </location>
</feature>
<dbReference type="InterPro" id="IPR042094">
    <property type="entry name" value="T2SS_GspF_sf"/>
</dbReference>
<evidence type="ECO:0000313" key="11">
    <source>
        <dbReference type="Proteomes" id="UP000230132"/>
    </source>
</evidence>
<evidence type="ECO:0000256" key="8">
    <source>
        <dbReference type="SAM" id="Phobius"/>
    </source>
</evidence>
<dbReference type="InterPro" id="IPR003004">
    <property type="entry name" value="GspF/PilC"/>
</dbReference>
<keyword evidence="6 8" id="KW-1133">Transmembrane helix</keyword>
<evidence type="ECO:0000259" key="9">
    <source>
        <dbReference type="Pfam" id="PF00482"/>
    </source>
</evidence>
<feature type="domain" description="Type II secretion system protein GspF" evidence="9">
    <location>
        <begin position="79"/>
        <end position="202"/>
    </location>
</feature>
<keyword evidence="3" id="KW-1003">Cell membrane</keyword>
<dbReference type="EMBL" id="PFAX01000016">
    <property type="protein sequence ID" value="PIR90535.1"/>
    <property type="molecule type" value="Genomic_DNA"/>
</dbReference>
<proteinExistence type="inferred from homology"/>
<keyword evidence="4" id="KW-0997">Cell inner membrane</keyword>
<keyword evidence="5 8" id="KW-0812">Transmembrane</keyword>
<feature type="domain" description="Type II secretion system protein GspF" evidence="9">
    <location>
        <begin position="283"/>
        <end position="405"/>
    </location>
</feature>
<evidence type="ECO:0000256" key="2">
    <source>
        <dbReference type="ARBA" id="ARBA00005745"/>
    </source>
</evidence>
<sequence>MPLYFYKAKNLEGKEIEGQKEAIDRKDLTSFLKKQGYFLLSFEAKTASGKEQTEETKHIALLETIEGIFGVPLTEKLFFTRNLAVMLKTGVSLVRSFEILSLQAKNKQFKKILSEIARKINKGDSLSFVLSKYPKVFPALFTETVKVGEETGKLEESLETLALQMEKSHDLKSKVKSAMVYPCVVLLMAFFIGIFMFIFAVPQLEKAFTEMNITLPLTTKVILASSKILQHYWPFAILAIFGLGLAGFLLTKSGKGGKTKSWLILKMPLISKIVKQANSALMLRTLSSLISAGVPIVKALDVSTGALSNFYYKASLKEAALMVEKGEKLSTALQKYKNIYSAMVLQMIEIGEETGQTADVLLKLANFLESEVSTSTERLSVVIEPILILFIGVVVGFFAVSMMQPMFSMMQQVE</sequence>
<gene>
    <name evidence="10" type="ORF">COU05_01515</name>
</gene>
<evidence type="ECO:0000256" key="5">
    <source>
        <dbReference type="ARBA" id="ARBA00022692"/>
    </source>
</evidence>
<evidence type="ECO:0000313" key="10">
    <source>
        <dbReference type="EMBL" id="PIR90535.1"/>
    </source>
</evidence>
<keyword evidence="7 8" id="KW-0472">Membrane</keyword>
<evidence type="ECO:0000256" key="7">
    <source>
        <dbReference type="ARBA" id="ARBA00023136"/>
    </source>
</evidence>
<dbReference type="Pfam" id="PF00482">
    <property type="entry name" value="T2SSF"/>
    <property type="match status" value="2"/>
</dbReference>
<dbReference type="Proteomes" id="UP000230132">
    <property type="component" value="Unassembled WGS sequence"/>
</dbReference>